<proteinExistence type="predicted"/>
<dbReference type="InterPro" id="IPR001451">
    <property type="entry name" value="Hexapep"/>
</dbReference>
<dbReference type="Pfam" id="PF00132">
    <property type="entry name" value="Hexapep"/>
    <property type="match status" value="1"/>
</dbReference>
<evidence type="ECO:0000313" key="5">
    <source>
        <dbReference type="Proteomes" id="UP000473531"/>
    </source>
</evidence>
<accession>A0A6L7GJQ7</accession>
<dbReference type="AlphaFoldDB" id="A0A6L7GJQ7"/>
<evidence type="ECO:0000313" key="4">
    <source>
        <dbReference type="EMBL" id="MXP15158.1"/>
    </source>
</evidence>
<evidence type="ECO:0000256" key="1">
    <source>
        <dbReference type="ARBA" id="ARBA00022679"/>
    </source>
</evidence>
<keyword evidence="3 4" id="KW-0012">Acyltransferase</keyword>
<dbReference type="PROSITE" id="PS00101">
    <property type="entry name" value="HEXAPEP_TRANSFERASES"/>
    <property type="match status" value="1"/>
</dbReference>
<dbReference type="EMBL" id="WTYU01000002">
    <property type="protein sequence ID" value="MXP15158.1"/>
    <property type="molecule type" value="Genomic_DNA"/>
</dbReference>
<dbReference type="PANTHER" id="PTHR23416:SF78">
    <property type="entry name" value="LIPOPOLYSACCHARIDE BIOSYNTHESIS O-ACETYL TRANSFERASE WBBJ-RELATED"/>
    <property type="match status" value="1"/>
</dbReference>
<dbReference type="InterPro" id="IPR051159">
    <property type="entry name" value="Hexapeptide_acetyltransf"/>
</dbReference>
<evidence type="ECO:0000256" key="2">
    <source>
        <dbReference type="ARBA" id="ARBA00022737"/>
    </source>
</evidence>
<sequence length="183" mass="19398">MDGANLVTGFLTQLRDMLTARREKLKNEYDRVLPFGDYVSDRWEKAQALGFGEGTSIYDSSHVFGEVSVGANTWIGPFTILDGSGGLQIGSNCSISAGVQIYSHDTVDWAISAGRAEYKLAPTKIGNNCYIGPNSVIAKGVSIGDQVIIGANSLVIQDVPSGAKAYGNPARISSDTASESSRD</sequence>
<comment type="caution">
    <text evidence="4">The sequence shown here is derived from an EMBL/GenBank/DDBJ whole genome shotgun (WGS) entry which is preliminary data.</text>
</comment>
<dbReference type="InterPro" id="IPR018357">
    <property type="entry name" value="Hexapep_transf_CS"/>
</dbReference>
<dbReference type="Proteomes" id="UP000473531">
    <property type="component" value="Unassembled WGS sequence"/>
</dbReference>
<reference evidence="4 5" key="1">
    <citation type="submission" date="2019-12" db="EMBL/GenBank/DDBJ databases">
        <title>Genomic-based taxomic classification of the family Erythrobacteraceae.</title>
        <authorList>
            <person name="Xu L."/>
        </authorList>
    </citation>
    <scope>NUCLEOTIDE SEQUENCE [LARGE SCALE GENOMIC DNA]</scope>
    <source>
        <strain evidence="4 5">KCTC 52259</strain>
    </source>
</reference>
<name>A0A6L7GJQ7_9SPHN</name>
<organism evidence="4 5">
    <name type="scientific">Allopontixanthobacter confluentis</name>
    <dbReference type="NCBI Taxonomy" id="1849021"/>
    <lineage>
        <taxon>Bacteria</taxon>
        <taxon>Pseudomonadati</taxon>
        <taxon>Pseudomonadota</taxon>
        <taxon>Alphaproteobacteria</taxon>
        <taxon>Sphingomonadales</taxon>
        <taxon>Erythrobacteraceae</taxon>
        <taxon>Allopontixanthobacter</taxon>
    </lineage>
</organism>
<keyword evidence="1 4" id="KW-0808">Transferase</keyword>
<dbReference type="OrthoDB" id="9800846at2"/>
<dbReference type="RefSeq" id="WP_160601722.1">
    <property type="nucleotide sequence ID" value="NZ_WTYU01000002.1"/>
</dbReference>
<evidence type="ECO:0000256" key="3">
    <source>
        <dbReference type="ARBA" id="ARBA00023315"/>
    </source>
</evidence>
<protein>
    <submittedName>
        <fullName evidence="4">Acyltransferase</fullName>
    </submittedName>
</protein>
<keyword evidence="5" id="KW-1185">Reference proteome</keyword>
<dbReference type="PANTHER" id="PTHR23416">
    <property type="entry name" value="SIALIC ACID SYNTHASE-RELATED"/>
    <property type="match status" value="1"/>
</dbReference>
<dbReference type="SUPFAM" id="SSF51161">
    <property type="entry name" value="Trimeric LpxA-like enzymes"/>
    <property type="match status" value="1"/>
</dbReference>
<dbReference type="Pfam" id="PF14602">
    <property type="entry name" value="Hexapep_2"/>
    <property type="match status" value="1"/>
</dbReference>
<keyword evidence="2" id="KW-0677">Repeat</keyword>
<gene>
    <name evidence="4" type="ORF">GRI44_10405</name>
</gene>
<dbReference type="InterPro" id="IPR011004">
    <property type="entry name" value="Trimer_LpxA-like_sf"/>
</dbReference>
<dbReference type="CDD" id="cd04647">
    <property type="entry name" value="LbH_MAT_like"/>
    <property type="match status" value="1"/>
</dbReference>
<dbReference type="Gene3D" id="2.160.10.10">
    <property type="entry name" value="Hexapeptide repeat proteins"/>
    <property type="match status" value="1"/>
</dbReference>
<dbReference type="GO" id="GO:0016746">
    <property type="term" value="F:acyltransferase activity"/>
    <property type="evidence" value="ECO:0007669"/>
    <property type="project" value="UniProtKB-KW"/>
</dbReference>